<evidence type="ECO:0000259" key="8">
    <source>
        <dbReference type="PROSITE" id="PS51917"/>
    </source>
</evidence>
<name>A0AAU9JHS1_9CILI</name>
<proteinExistence type="predicted"/>
<evidence type="ECO:0000256" key="5">
    <source>
        <dbReference type="ARBA" id="ARBA00023242"/>
    </source>
</evidence>
<feature type="domain" description="Pru" evidence="8">
    <location>
        <begin position="8"/>
        <end position="117"/>
    </location>
</feature>
<evidence type="ECO:0000259" key="7">
    <source>
        <dbReference type="PROSITE" id="PS51916"/>
    </source>
</evidence>
<keyword evidence="3" id="KW-0963">Cytoplasm</keyword>
<keyword evidence="10" id="KW-1185">Reference proteome</keyword>
<comment type="caution">
    <text evidence="9">The sequence shown here is derived from an EMBL/GenBank/DDBJ whole genome shotgun (WGS) entry which is preliminary data.</text>
</comment>
<dbReference type="AlphaFoldDB" id="A0AAU9JHS1"/>
<comment type="subcellular location">
    <subcellularLocation>
        <location evidence="2">Cytoplasm</location>
    </subcellularLocation>
    <subcellularLocation>
        <location evidence="1">Nucleus</location>
    </subcellularLocation>
</comment>
<sequence>MSESPQLRNESIKFECLAGRMMQVEGKVKPDQRKGKIRLSLDDQGMMHFQWIDLATGNIEEDIVVFTFDGFYKVLQTKSRVYLLEYSGERAFYWFQEPDPSKDLDICKSIDDLIKNQEINDDPEPASIPEPQRPQPDNANPLAKILAQFSQGRIEHTPSLDKILTPEVLDSLSQDPEFQEVLIPYLPEGQNSADFLRENLLSPQLQQALKVISAAINSEAGLAVISSLGLHQYIPPMNEYGDFIDALIKAIQRKADANRRE</sequence>
<evidence type="ECO:0000256" key="6">
    <source>
        <dbReference type="SAM" id="MobiDB-lite"/>
    </source>
</evidence>
<dbReference type="PROSITE" id="PS51916">
    <property type="entry name" value="DEUBAD"/>
    <property type="match status" value="1"/>
</dbReference>
<dbReference type="InterPro" id="IPR032368">
    <property type="entry name" value="RPN13_DEUBAD"/>
</dbReference>
<dbReference type="PROSITE" id="PS51917">
    <property type="entry name" value="PRU"/>
    <property type="match status" value="1"/>
</dbReference>
<evidence type="ECO:0000256" key="3">
    <source>
        <dbReference type="ARBA" id="ARBA00022490"/>
    </source>
</evidence>
<keyword evidence="4" id="KW-0647">Proteasome</keyword>
<evidence type="ECO:0000256" key="4">
    <source>
        <dbReference type="ARBA" id="ARBA00022942"/>
    </source>
</evidence>
<dbReference type="EMBL" id="CAJZBQ010000037">
    <property type="protein sequence ID" value="CAG9325218.1"/>
    <property type="molecule type" value="Genomic_DNA"/>
</dbReference>
<evidence type="ECO:0000313" key="9">
    <source>
        <dbReference type="EMBL" id="CAG9325218.1"/>
    </source>
</evidence>
<gene>
    <name evidence="9" type="ORF">BSTOLATCC_MIC37964</name>
</gene>
<dbReference type="GO" id="GO:0061133">
    <property type="term" value="F:endopeptidase activator activity"/>
    <property type="evidence" value="ECO:0007669"/>
    <property type="project" value="TreeGrafter"/>
</dbReference>
<evidence type="ECO:0000313" key="10">
    <source>
        <dbReference type="Proteomes" id="UP001162131"/>
    </source>
</evidence>
<dbReference type="Pfam" id="PF04683">
    <property type="entry name" value="Rpn13_ADRM1_Pru"/>
    <property type="match status" value="1"/>
</dbReference>
<evidence type="ECO:0000256" key="2">
    <source>
        <dbReference type="ARBA" id="ARBA00004496"/>
    </source>
</evidence>
<protein>
    <recommendedName>
        <fullName evidence="11">26S proteasome regulatory subunit RPN13</fullName>
    </recommendedName>
</protein>
<evidence type="ECO:0008006" key="11">
    <source>
        <dbReference type="Google" id="ProtNLM"/>
    </source>
</evidence>
<dbReference type="GO" id="GO:0005737">
    <property type="term" value="C:cytoplasm"/>
    <property type="evidence" value="ECO:0007669"/>
    <property type="project" value="UniProtKB-SubCell"/>
</dbReference>
<dbReference type="InterPro" id="IPR006773">
    <property type="entry name" value="Rpn13/ADRM1"/>
</dbReference>
<dbReference type="InterPro" id="IPR038108">
    <property type="entry name" value="RPN13_DEUBAD_sf"/>
</dbReference>
<dbReference type="InterPro" id="IPR044867">
    <property type="entry name" value="DEUBAD_dom"/>
</dbReference>
<keyword evidence="5" id="KW-0539">Nucleus</keyword>
<feature type="domain" description="DEUBAD" evidence="7">
    <location>
        <begin position="150"/>
        <end position="261"/>
    </location>
</feature>
<evidence type="ECO:0000256" key="1">
    <source>
        <dbReference type="ARBA" id="ARBA00004123"/>
    </source>
</evidence>
<dbReference type="InterPro" id="IPR038633">
    <property type="entry name" value="Rpn13/ADRM1_Pru_sf"/>
</dbReference>
<dbReference type="PANTHER" id="PTHR12225">
    <property type="entry name" value="ADHESION REGULATING MOLECULE 1 110 KDA CELL MEMBRANE GLYCOPROTEIN"/>
    <property type="match status" value="1"/>
</dbReference>
<dbReference type="GO" id="GO:0005634">
    <property type="term" value="C:nucleus"/>
    <property type="evidence" value="ECO:0007669"/>
    <property type="project" value="UniProtKB-SubCell"/>
</dbReference>
<dbReference type="InterPro" id="IPR044868">
    <property type="entry name" value="Rpn13/ADRM1_Pru"/>
</dbReference>
<accession>A0AAU9JHS1</accession>
<dbReference type="Pfam" id="PF16550">
    <property type="entry name" value="RPN13_C"/>
    <property type="match status" value="1"/>
</dbReference>
<dbReference type="Proteomes" id="UP001162131">
    <property type="component" value="Unassembled WGS sequence"/>
</dbReference>
<organism evidence="9 10">
    <name type="scientific">Blepharisma stoltei</name>
    <dbReference type="NCBI Taxonomy" id="1481888"/>
    <lineage>
        <taxon>Eukaryota</taxon>
        <taxon>Sar</taxon>
        <taxon>Alveolata</taxon>
        <taxon>Ciliophora</taxon>
        <taxon>Postciliodesmatophora</taxon>
        <taxon>Heterotrichea</taxon>
        <taxon>Heterotrichida</taxon>
        <taxon>Blepharismidae</taxon>
        <taxon>Blepharisma</taxon>
    </lineage>
</organism>
<feature type="region of interest" description="Disordered" evidence="6">
    <location>
        <begin position="119"/>
        <end position="139"/>
    </location>
</feature>
<dbReference type="GO" id="GO:0070628">
    <property type="term" value="F:proteasome binding"/>
    <property type="evidence" value="ECO:0007669"/>
    <property type="project" value="TreeGrafter"/>
</dbReference>
<dbReference type="GO" id="GO:0008541">
    <property type="term" value="C:proteasome regulatory particle, lid subcomplex"/>
    <property type="evidence" value="ECO:0007669"/>
    <property type="project" value="TreeGrafter"/>
</dbReference>
<dbReference type="PANTHER" id="PTHR12225:SF0">
    <property type="entry name" value="PROTEASOMAL UBIQUITIN RECEPTOR ADRM1"/>
    <property type="match status" value="1"/>
</dbReference>
<reference evidence="9" key="1">
    <citation type="submission" date="2021-09" db="EMBL/GenBank/DDBJ databases">
        <authorList>
            <consortium name="AG Swart"/>
            <person name="Singh M."/>
            <person name="Singh A."/>
            <person name="Seah K."/>
            <person name="Emmerich C."/>
        </authorList>
    </citation>
    <scope>NUCLEOTIDE SEQUENCE</scope>
    <source>
        <strain evidence="9">ATCC30299</strain>
    </source>
</reference>
<dbReference type="Gene3D" id="1.10.2020.20">
    <property type="match status" value="1"/>
</dbReference>
<dbReference type="Gene3D" id="2.30.29.70">
    <property type="entry name" value="Proteasomal ubiquitin receptor Rpn13/ADRM1"/>
    <property type="match status" value="1"/>
</dbReference>